<evidence type="ECO:0000313" key="2">
    <source>
        <dbReference type="EMBL" id="QVJ00038.1"/>
    </source>
</evidence>
<keyword evidence="3" id="KW-1185">Reference proteome</keyword>
<proteinExistence type="predicted"/>
<evidence type="ECO:0000313" key="3">
    <source>
        <dbReference type="Proteomes" id="UP000682416"/>
    </source>
</evidence>
<name>A0A975L6T2_9ACTN</name>
<dbReference type="KEGG" id="nec:KGD82_13820"/>
<accession>A0A975L6T2</accession>
<sequence length="58" mass="6781">MGWFSKSDDERQAEQDRESRRAISRSKASQLAWAEKEVKKDPDNKLAQGILDYARRNL</sequence>
<organism evidence="2 3">
    <name type="scientific">Nocardiopsis eucommiae</name>
    <dbReference type="NCBI Taxonomy" id="2831970"/>
    <lineage>
        <taxon>Bacteria</taxon>
        <taxon>Bacillati</taxon>
        <taxon>Actinomycetota</taxon>
        <taxon>Actinomycetes</taxon>
        <taxon>Streptosporangiales</taxon>
        <taxon>Nocardiopsidaceae</taxon>
        <taxon>Nocardiopsis</taxon>
    </lineage>
</organism>
<evidence type="ECO:0000256" key="1">
    <source>
        <dbReference type="SAM" id="MobiDB-lite"/>
    </source>
</evidence>
<protein>
    <submittedName>
        <fullName evidence="2">Uncharacterized protein</fullName>
    </submittedName>
</protein>
<reference evidence="2" key="1">
    <citation type="submission" date="2021-05" db="EMBL/GenBank/DDBJ databases">
        <authorList>
            <person name="Kaiqin L."/>
            <person name="Jian G."/>
        </authorList>
    </citation>
    <scope>NUCLEOTIDE SEQUENCE</scope>
    <source>
        <strain evidence="2">HDS5</strain>
    </source>
</reference>
<dbReference type="EMBL" id="CP074402">
    <property type="protein sequence ID" value="QVJ00038.1"/>
    <property type="molecule type" value="Genomic_DNA"/>
</dbReference>
<dbReference type="AlphaFoldDB" id="A0A975L6T2"/>
<gene>
    <name evidence="2" type="ORF">KGD82_13820</name>
</gene>
<dbReference type="Proteomes" id="UP000682416">
    <property type="component" value="Chromosome"/>
</dbReference>
<feature type="region of interest" description="Disordered" evidence="1">
    <location>
        <begin position="1"/>
        <end position="39"/>
    </location>
</feature>
<feature type="compositionally biased region" description="Basic and acidic residues" evidence="1">
    <location>
        <begin position="1"/>
        <end position="21"/>
    </location>
</feature>